<keyword evidence="3" id="KW-1185">Reference proteome</keyword>
<dbReference type="OrthoDB" id="9784101at2"/>
<dbReference type="EMBL" id="FQYT01000012">
    <property type="protein sequence ID" value="SHJ11494.1"/>
    <property type="molecule type" value="Genomic_DNA"/>
</dbReference>
<dbReference type="Pfam" id="PF13847">
    <property type="entry name" value="Methyltransf_31"/>
    <property type="match status" value="1"/>
</dbReference>
<dbReference type="SUPFAM" id="SSF53335">
    <property type="entry name" value="S-adenosyl-L-methionine-dependent methyltransferases"/>
    <property type="match status" value="1"/>
</dbReference>
<dbReference type="GO" id="GO:0032259">
    <property type="term" value="P:methylation"/>
    <property type="evidence" value="ECO:0007669"/>
    <property type="project" value="UniProtKB-KW"/>
</dbReference>
<name>A0A1M6GNC4_9FIRM</name>
<dbReference type="Gene3D" id="3.40.50.150">
    <property type="entry name" value="Vaccinia Virus protein VP39"/>
    <property type="match status" value="1"/>
</dbReference>
<keyword evidence="2" id="KW-0808">Transferase</keyword>
<dbReference type="PANTHER" id="PTHR43591:SF24">
    <property type="entry name" value="2-METHOXY-6-POLYPRENYL-1,4-BENZOQUINOL METHYLASE, MITOCHONDRIAL"/>
    <property type="match status" value="1"/>
</dbReference>
<dbReference type="CDD" id="cd02440">
    <property type="entry name" value="AdoMet_MTases"/>
    <property type="match status" value="1"/>
</dbReference>
<evidence type="ECO:0000313" key="2">
    <source>
        <dbReference type="EMBL" id="SHJ11494.1"/>
    </source>
</evidence>
<dbReference type="InterPro" id="IPR025714">
    <property type="entry name" value="Methyltranfer_dom"/>
</dbReference>
<feature type="domain" description="Methyltransferase" evidence="1">
    <location>
        <begin position="30"/>
        <end position="179"/>
    </location>
</feature>
<accession>A0A1M6GNC4</accession>
<keyword evidence="2" id="KW-0489">Methyltransferase</keyword>
<organism evidence="2 3">
    <name type="scientific">Parasporobacterium paucivorans DSM 15970</name>
    <dbReference type="NCBI Taxonomy" id="1122934"/>
    <lineage>
        <taxon>Bacteria</taxon>
        <taxon>Bacillati</taxon>
        <taxon>Bacillota</taxon>
        <taxon>Clostridia</taxon>
        <taxon>Lachnospirales</taxon>
        <taxon>Lachnospiraceae</taxon>
        <taxon>Parasporobacterium</taxon>
    </lineage>
</organism>
<evidence type="ECO:0000259" key="1">
    <source>
        <dbReference type="Pfam" id="PF13847"/>
    </source>
</evidence>
<reference evidence="2 3" key="1">
    <citation type="submission" date="2016-11" db="EMBL/GenBank/DDBJ databases">
        <authorList>
            <person name="Jaros S."/>
            <person name="Januszkiewicz K."/>
            <person name="Wedrychowicz H."/>
        </authorList>
    </citation>
    <scope>NUCLEOTIDE SEQUENCE [LARGE SCALE GENOMIC DNA]</scope>
    <source>
        <strain evidence="2 3">DSM 15970</strain>
    </source>
</reference>
<dbReference type="STRING" id="1122934.SAMN02745691_01373"/>
<protein>
    <submittedName>
        <fullName evidence="2">Methyltransferase domain-containing protein</fullName>
    </submittedName>
</protein>
<evidence type="ECO:0000313" key="3">
    <source>
        <dbReference type="Proteomes" id="UP000184342"/>
    </source>
</evidence>
<dbReference type="PANTHER" id="PTHR43591">
    <property type="entry name" value="METHYLTRANSFERASE"/>
    <property type="match status" value="1"/>
</dbReference>
<dbReference type="Proteomes" id="UP000184342">
    <property type="component" value="Unassembled WGS sequence"/>
</dbReference>
<dbReference type="RefSeq" id="WP_073993621.1">
    <property type="nucleotide sequence ID" value="NZ_FQYT01000012.1"/>
</dbReference>
<proteinExistence type="predicted"/>
<sequence length="185" mass="20519">MSEGKLNKFENPVRLAELDPEGTLRAAGFSDGMSLCDIGAGTGVFSIPAARISRGKIYALEASDAMIALLENRRREQGIDNLEILKVTSRELPLEDGLCDMAVMVTVLHEIDDKKAMLDEAGRILKADGKLLVIEFHKWATPMGPPAEHRISKEEVKEICISSRCRVIEESIMGENFYKIIFSPR</sequence>
<dbReference type="AlphaFoldDB" id="A0A1M6GNC4"/>
<dbReference type="GO" id="GO:0008757">
    <property type="term" value="F:S-adenosylmethionine-dependent methyltransferase activity"/>
    <property type="evidence" value="ECO:0007669"/>
    <property type="project" value="InterPro"/>
</dbReference>
<gene>
    <name evidence="2" type="ORF">SAMN02745691_01373</name>
</gene>
<dbReference type="InterPro" id="IPR029063">
    <property type="entry name" value="SAM-dependent_MTases_sf"/>
</dbReference>